<dbReference type="InterPro" id="IPR003439">
    <property type="entry name" value="ABC_transporter-like_ATP-bd"/>
</dbReference>
<dbReference type="Gene3D" id="3.40.50.300">
    <property type="entry name" value="P-loop containing nucleotide triphosphate hydrolases"/>
    <property type="match status" value="1"/>
</dbReference>
<sequence length="578" mass="64354">MEFIRLSFKLAGQYKNRLKAGIFLIFLQNASMLFGFFALFLAFGWMNETTWEHIWTIFGVLFASFLFNFLTGWAKSGLSDGVFFGIFKDYRLAVGEKLKKAPMGYFAEQSLSRIMAAFTNVMKSLENYSAMSIDFAVSGISISFFLLVGMFGVNTKIGFLTLICLILIWLCMSLMINQAKKEVAREHAAITKVGDALVDSISGIPVLRSFPFADEGVVEEIHSKLENASEELRLSQVHFEIVFVIYARIFSTVINLSSLLVTLFSCYLYTKGEVLLPQALTVSAAGFMIFGSLKQLENAAILMVKNPANMQYLDEVLDIPEISDGTLEVMENQDIVFDKVSFSYDKGKPVLKDLSFTIPQGSKTAIVGPSGSGKTTIINLISRFYDVDSGEIRLGNRDIRDYKVESLLKNLSLVFQNVYLFQDTIENNIRFANPKASHEEVVEAAKKARCHNFIMELPDGYNTVVGEGGSSLSGGEKQRISIARALLKNAPIILLDEATSSVDPENEYEILAAVEELSKGHTVVSIAHRLSTVKKADQILVIDDGKLVQEGKHNDLINREGIYSAFIKARERAASWRL</sequence>
<dbReference type="SMART" id="SM00382">
    <property type="entry name" value="AAA"/>
    <property type="match status" value="1"/>
</dbReference>
<evidence type="ECO:0000256" key="7">
    <source>
        <dbReference type="ARBA" id="ARBA00023136"/>
    </source>
</evidence>
<evidence type="ECO:0000256" key="3">
    <source>
        <dbReference type="ARBA" id="ARBA00022692"/>
    </source>
</evidence>
<feature type="domain" description="ABC transmembrane type-1" evidence="10">
    <location>
        <begin position="20"/>
        <end position="305"/>
    </location>
</feature>
<keyword evidence="4" id="KW-0547">Nucleotide-binding</keyword>
<dbReference type="GO" id="GO:0034040">
    <property type="term" value="F:ATPase-coupled lipid transmembrane transporter activity"/>
    <property type="evidence" value="ECO:0007669"/>
    <property type="project" value="TreeGrafter"/>
</dbReference>
<reference evidence="11 12" key="1">
    <citation type="submission" date="2016-02" db="EMBL/GenBank/DDBJ databases">
        <authorList>
            <person name="Wen L."/>
            <person name="He K."/>
            <person name="Yang H."/>
        </authorList>
    </citation>
    <scope>NUCLEOTIDE SEQUENCE [LARGE SCALE GENOMIC DNA]</scope>
    <source>
        <strain evidence="11 12">MJR8628A</strain>
    </source>
</reference>
<feature type="transmembrane region" description="Helical" evidence="8">
    <location>
        <begin position="132"/>
        <end position="151"/>
    </location>
</feature>
<evidence type="ECO:0000256" key="4">
    <source>
        <dbReference type="ARBA" id="ARBA00022741"/>
    </source>
</evidence>
<evidence type="ECO:0000256" key="6">
    <source>
        <dbReference type="ARBA" id="ARBA00022989"/>
    </source>
</evidence>
<dbReference type="InterPro" id="IPR011527">
    <property type="entry name" value="ABC1_TM_dom"/>
</dbReference>
<feature type="transmembrane region" description="Helical" evidence="8">
    <location>
        <begin position="157"/>
        <end position="176"/>
    </location>
</feature>
<evidence type="ECO:0000259" key="9">
    <source>
        <dbReference type="PROSITE" id="PS50893"/>
    </source>
</evidence>
<dbReference type="PROSITE" id="PS50893">
    <property type="entry name" value="ABC_TRANSPORTER_2"/>
    <property type="match status" value="1"/>
</dbReference>
<dbReference type="AlphaFoldDB" id="A0A135YL11"/>
<dbReference type="PATRIC" id="fig|1261.3.peg.1855"/>
<evidence type="ECO:0000256" key="8">
    <source>
        <dbReference type="SAM" id="Phobius"/>
    </source>
</evidence>
<dbReference type="Pfam" id="PF00664">
    <property type="entry name" value="ABC_membrane"/>
    <property type="match status" value="1"/>
</dbReference>
<feature type="transmembrane region" description="Helical" evidence="8">
    <location>
        <begin position="276"/>
        <end position="293"/>
    </location>
</feature>
<dbReference type="GO" id="GO:0005524">
    <property type="term" value="F:ATP binding"/>
    <property type="evidence" value="ECO:0007669"/>
    <property type="project" value="UniProtKB-KW"/>
</dbReference>
<dbReference type="InterPro" id="IPR036640">
    <property type="entry name" value="ABC1_TM_sf"/>
</dbReference>
<feature type="domain" description="ABC transporter" evidence="9">
    <location>
        <begin position="335"/>
        <end position="569"/>
    </location>
</feature>
<keyword evidence="7 8" id="KW-0472">Membrane</keyword>
<dbReference type="FunFam" id="3.40.50.300:FF:000287">
    <property type="entry name" value="Multidrug ABC transporter ATP-binding protein"/>
    <property type="match status" value="1"/>
</dbReference>
<keyword evidence="3 8" id="KW-0812">Transmembrane</keyword>
<dbReference type="InterPro" id="IPR017871">
    <property type="entry name" value="ABC_transporter-like_CS"/>
</dbReference>
<dbReference type="Pfam" id="PF00005">
    <property type="entry name" value="ABC_tran"/>
    <property type="match status" value="1"/>
</dbReference>
<dbReference type="EMBL" id="LSQZ01000105">
    <property type="protein sequence ID" value="KXI10087.1"/>
    <property type="molecule type" value="Genomic_DNA"/>
</dbReference>
<feature type="transmembrane region" description="Helical" evidence="8">
    <location>
        <begin position="243"/>
        <end position="270"/>
    </location>
</feature>
<dbReference type="PROSITE" id="PS00211">
    <property type="entry name" value="ABC_TRANSPORTER_1"/>
    <property type="match status" value="1"/>
</dbReference>
<dbReference type="PANTHER" id="PTHR24221">
    <property type="entry name" value="ATP-BINDING CASSETTE SUB-FAMILY B"/>
    <property type="match status" value="1"/>
</dbReference>
<evidence type="ECO:0000256" key="5">
    <source>
        <dbReference type="ARBA" id="ARBA00022840"/>
    </source>
</evidence>
<evidence type="ECO:0000313" key="11">
    <source>
        <dbReference type="EMBL" id="KXI10087.1"/>
    </source>
</evidence>
<dbReference type="Gene3D" id="1.20.1560.10">
    <property type="entry name" value="ABC transporter type 1, transmembrane domain"/>
    <property type="match status" value="1"/>
</dbReference>
<evidence type="ECO:0000256" key="1">
    <source>
        <dbReference type="ARBA" id="ARBA00004651"/>
    </source>
</evidence>
<comment type="caution">
    <text evidence="11">The sequence shown here is derived from an EMBL/GenBank/DDBJ whole genome shotgun (WGS) entry which is preliminary data.</text>
</comment>
<feature type="transmembrane region" description="Helical" evidence="8">
    <location>
        <begin position="21"/>
        <end position="42"/>
    </location>
</feature>
<keyword evidence="2" id="KW-0813">Transport</keyword>
<gene>
    <name evidence="11" type="ORF">HMPREF3195_01943</name>
</gene>
<dbReference type="SUPFAM" id="SSF90123">
    <property type="entry name" value="ABC transporter transmembrane region"/>
    <property type="match status" value="1"/>
</dbReference>
<dbReference type="SUPFAM" id="SSF52540">
    <property type="entry name" value="P-loop containing nucleoside triphosphate hydrolases"/>
    <property type="match status" value="1"/>
</dbReference>
<dbReference type="InterPro" id="IPR003593">
    <property type="entry name" value="AAA+_ATPase"/>
</dbReference>
<feature type="transmembrane region" description="Helical" evidence="8">
    <location>
        <begin position="54"/>
        <end position="74"/>
    </location>
</feature>
<accession>A0A135YL11</accession>
<name>A0A135YL11_9FIRM</name>
<dbReference type="GO" id="GO:0016887">
    <property type="term" value="F:ATP hydrolysis activity"/>
    <property type="evidence" value="ECO:0007669"/>
    <property type="project" value="InterPro"/>
</dbReference>
<keyword evidence="6 8" id="KW-1133">Transmembrane helix</keyword>
<dbReference type="STRING" id="1261.HMPREF3195_01943"/>
<dbReference type="RefSeq" id="WP_060917119.1">
    <property type="nucleotide sequence ID" value="NZ_CAXUJS010000042.1"/>
</dbReference>
<evidence type="ECO:0000313" key="12">
    <source>
        <dbReference type="Proteomes" id="UP000070326"/>
    </source>
</evidence>
<dbReference type="PROSITE" id="PS50929">
    <property type="entry name" value="ABC_TM1F"/>
    <property type="match status" value="1"/>
</dbReference>
<protein>
    <submittedName>
        <fullName evidence="11">ABC transporter, ATP-binding protein</fullName>
    </submittedName>
</protein>
<proteinExistence type="predicted"/>
<dbReference type="InterPro" id="IPR039421">
    <property type="entry name" value="Type_1_exporter"/>
</dbReference>
<dbReference type="InterPro" id="IPR027417">
    <property type="entry name" value="P-loop_NTPase"/>
</dbReference>
<evidence type="ECO:0000259" key="10">
    <source>
        <dbReference type="PROSITE" id="PS50929"/>
    </source>
</evidence>
<dbReference type="Proteomes" id="UP000070326">
    <property type="component" value="Unassembled WGS sequence"/>
</dbReference>
<dbReference type="PANTHER" id="PTHR24221:SF397">
    <property type="entry name" value="ABC TRANSPORTER, ATP-BINDING TRANSMEMBRANE PROTEIN"/>
    <property type="match status" value="1"/>
</dbReference>
<comment type="subcellular location">
    <subcellularLocation>
        <location evidence="1">Cell membrane</location>
        <topology evidence="1">Multi-pass membrane protein</topology>
    </subcellularLocation>
</comment>
<evidence type="ECO:0000256" key="2">
    <source>
        <dbReference type="ARBA" id="ARBA00022448"/>
    </source>
</evidence>
<organism evidence="11 12">
    <name type="scientific">Peptostreptococcus anaerobius</name>
    <dbReference type="NCBI Taxonomy" id="1261"/>
    <lineage>
        <taxon>Bacteria</taxon>
        <taxon>Bacillati</taxon>
        <taxon>Bacillota</taxon>
        <taxon>Clostridia</taxon>
        <taxon>Peptostreptococcales</taxon>
        <taxon>Peptostreptococcaceae</taxon>
        <taxon>Peptostreptococcus</taxon>
    </lineage>
</organism>
<dbReference type="GO" id="GO:0005886">
    <property type="term" value="C:plasma membrane"/>
    <property type="evidence" value="ECO:0007669"/>
    <property type="project" value="UniProtKB-SubCell"/>
</dbReference>
<keyword evidence="5 11" id="KW-0067">ATP-binding</keyword>
<dbReference type="GO" id="GO:0140359">
    <property type="term" value="F:ABC-type transporter activity"/>
    <property type="evidence" value="ECO:0007669"/>
    <property type="project" value="InterPro"/>
</dbReference>